<dbReference type="InterPro" id="IPR011991">
    <property type="entry name" value="ArsR-like_HTH"/>
</dbReference>
<dbReference type="PANTHER" id="PTHR43413">
    <property type="entry name" value="TRANSCRIPTIONAL REGULATOR, ASNC FAMILY"/>
    <property type="match status" value="1"/>
</dbReference>
<dbReference type="PROSITE" id="PS00519">
    <property type="entry name" value="HTH_ASNC_1"/>
    <property type="match status" value="1"/>
</dbReference>
<dbReference type="PROSITE" id="PS50956">
    <property type="entry name" value="HTH_ASNC_2"/>
    <property type="match status" value="1"/>
</dbReference>
<organism evidence="5 6">
    <name type="scientific">Natrinema salifodinae</name>
    <dbReference type="NCBI Taxonomy" id="1202768"/>
    <lineage>
        <taxon>Archaea</taxon>
        <taxon>Methanobacteriati</taxon>
        <taxon>Methanobacteriota</taxon>
        <taxon>Stenosarchaea group</taxon>
        <taxon>Halobacteria</taxon>
        <taxon>Halobacteriales</taxon>
        <taxon>Natrialbaceae</taxon>
        <taxon>Natrinema</taxon>
    </lineage>
</organism>
<dbReference type="CDD" id="cd00090">
    <property type="entry name" value="HTH_ARSR"/>
    <property type="match status" value="1"/>
</dbReference>
<dbReference type="InterPro" id="IPR056526">
    <property type="entry name" value="TRASH_HVO_1752"/>
</dbReference>
<dbReference type="SMART" id="SM00418">
    <property type="entry name" value="HTH_ARSR"/>
    <property type="match status" value="1"/>
</dbReference>
<reference evidence="6" key="1">
    <citation type="submission" date="2016-10" db="EMBL/GenBank/DDBJ databases">
        <authorList>
            <person name="Varghese N."/>
        </authorList>
    </citation>
    <scope>NUCLEOTIDE SEQUENCE [LARGE SCALE GENOMIC DNA]</scope>
    <source>
        <strain evidence="6">CGMCC 1.12284</strain>
    </source>
</reference>
<dbReference type="SMART" id="SM00344">
    <property type="entry name" value="HTH_ASNC"/>
    <property type="match status" value="1"/>
</dbReference>
<dbReference type="InterPro" id="IPR019888">
    <property type="entry name" value="Tscrpt_reg_AsnC-like"/>
</dbReference>
<dbReference type="GO" id="GO:0043565">
    <property type="term" value="F:sequence-specific DNA binding"/>
    <property type="evidence" value="ECO:0007669"/>
    <property type="project" value="InterPro"/>
</dbReference>
<dbReference type="InterPro" id="IPR001845">
    <property type="entry name" value="HTH_ArsR_DNA-bd_dom"/>
</dbReference>
<dbReference type="PANTHER" id="PTHR43413:SF4">
    <property type="entry name" value="HTH-TYPE TRANSCRIPTIONAL REGULATOR LYSM"/>
    <property type="match status" value="1"/>
</dbReference>
<dbReference type="EMBL" id="FOIS01000004">
    <property type="protein sequence ID" value="SEW27230.1"/>
    <property type="molecule type" value="Genomic_DNA"/>
</dbReference>
<dbReference type="SUPFAM" id="SSF46785">
    <property type="entry name" value="Winged helix' DNA-binding domain"/>
    <property type="match status" value="1"/>
</dbReference>
<dbReference type="RefSeq" id="WP_049989352.1">
    <property type="nucleotide sequence ID" value="NZ_FOIS01000004.1"/>
</dbReference>
<sequence length="196" mass="21770">MRTLDETDMEILRLLGEDARRPYSEIAERVGLSGPAVSDRVQRLEEAGIIERFTVDVDQSQLRAGVPVFVRATVPAAVVDDARATLTDADAVEHVFVTADGELWFYARAQVRQVREWLDGLLPDADGIDYEVTLIDDAEWTPSLDGTSFALTCAECGNTVDSEGESTRIDGEVYHFCCPSCSSRFEQRYDRLEEGA</sequence>
<name>A0A1I0QJT3_9EURY</name>
<dbReference type="SMART" id="SM00746">
    <property type="entry name" value="TRASH"/>
    <property type="match status" value="1"/>
</dbReference>
<accession>A0A1I0QJT3</accession>
<dbReference type="Pfam" id="PF13404">
    <property type="entry name" value="HTH_AsnC-type"/>
    <property type="match status" value="1"/>
</dbReference>
<dbReference type="InterPro" id="IPR036388">
    <property type="entry name" value="WH-like_DNA-bd_sf"/>
</dbReference>
<dbReference type="InterPro" id="IPR000485">
    <property type="entry name" value="AsnC-type_HTH_dom"/>
</dbReference>
<dbReference type="InterPro" id="IPR019885">
    <property type="entry name" value="Tscrpt_reg_HTH_AsnC-type_CS"/>
</dbReference>
<evidence type="ECO:0000256" key="3">
    <source>
        <dbReference type="ARBA" id="ARBA00023163"/>
    </source>
</evidence>
<evidence type="ECO:0000313" key="6">
    <source>
        <dbReference type="Proteomes" id="UP000183275"/>
    </source>
</evidence>
<keyword evidence="6" id="KW-1185">Reference proteome</keyword>
<dbReference type="InterPro" id="IPR036390">
    <property type="entry name" value="WH_DNA-bd_sf"/>
</dbReference>
<dbReference type="InterPro" id="IPR050684">
    <property type="entry name" value="HTH-Siroheme_Decarb"/>
</dbReference>
<evidence type="ECO:0000259" key="4">
    <source>
        <dbReference type="PROSITE" id="PS50956"/>
    </source>
</evidence>
<dbReference type="eggNOG" id="arCOG01585">
    <property type="taxonomic scope" value="Archaea"/>
</dbReference>
<gene>
    <name evidence="5" type="ORF">SAMN05216285_3657</name>
</gene>
<protein>
    <submittedName>
        <fullName evidence="5">Transcriptional regulator, AsnC family</fullName>
    </submittedName>
</protein>
<evidence type="ECO:0000313" key="5">
    <source>
        <dbReference type="EMBL" id="SEW27230.1"/>
    </source>
</evidence>
<dbReference type="Proteomes" id="UP000183275">
    <property type="component" value="Unassembled WGS sequence"/>
</dbReference>
<evidence type="ECO:0000256" key="2">
    <source>
        <dbReference type="ARBA" id="ARBA00023125"/>
    </source>
</evidence>
<dbReference type="OrthoDB" id="33200at2157"/>
<keyword evidence="2" id="KW-0238">DNA-binding</keyword>
<proteinExistence type="predicted"/>
<keyword evidence="1" id="KW-0805">Transcription regulation</keyword>
<evidence type="ECO:0000256" key="1">
    <source>
        <dbReference type="ARBA" id="ARBA00023015"/>
    </source>
</evidence>
<dbReference type="Pfam" id="PF24273">
    <property type="entry name" value="TRASH_HVO_1752_C"/>
    <property type="match status" value="1"/>
</dbReference>
<dbReference type="InterPro" id="IPR011017">
    <property type="entry name" value="TRASH_dom"/>
</dbReference>
<dbReference type="AlphaFoldDB" id="A0A1I0QJT3"/>
<dbReference type="GO" id="GO:0003700">
    <property type="term" value="F:DNA-binding transcription factor activity"/>
    <property type="evidence" value="ECO:0007669"/>
    <property type="project" value="InterPro"/>
</dbReference>
<dbReference type="PRINTS" id="PR00033">
    <property type="entry name" value="HTHASNC"/>
</dbReference>
<keyword evidence="3" id="KW-0804">Transcription</keyword>
<feature type="domain" description="HTH asnC-type" evidence="4">
    <location>
        <begin position="4"/>
        <end position="67"/>
    </location>
</feature>
<dbReference type="STRING" id="1202768.SAMN05216285_3657"/>
<dbReference type="Gene3D" id="1.10.10.10">
    <property type="entry name" value="Winged helix-like DNA-binding domain superfamily/Winged helix DNA-binding domain"/>
    <property type="match status" value="1"/>
</dbReference>